<keyword evidence="2" id="KW-1185">Reference proteome</keyword>
<dbReference type="EMBL" id="JBEHCU010014087">
    <property type="protein sequence ID" value="KAL1373677.1"/>
    <property type="molecule type" value="Genomic_DNA"/>
</dbReference>
<evidence type="ECO:0000313" key="2">
    <source>
        <dbReference type="Proteomes" id="UP001562425"/>
    </source>
</evidence>
<comment type="caution">
    <text evidence="1">The sequence shown here is derived from an EMBL/GenBank/DDBJ whole genome shotgun (WGS) entry which is preliminary data.</text>
</comment>
<protein>
    <submittedName>
        <fullName evidence="1">Uncharacterized protein</fullName>
    </submittedName>
</protein>
<name>A0ABD1CBG4_CULPP</name>
<dbReference type="AlphaFoldDB" id="A0ABD1CBG4"/>
<evidence type="ECO:0000313" key="1">
    <source>
        <dbReference type="EMBL" id="KAL1373677.1"/>
    </source>
</evidence>
<gene>
    <name evidence="1" type="ORF">pipiens_018521</name>
</gene>
<accession>A0ABD1CBG4</accession>
<proteinExistence type="predicted"/>
<reference evidence="1 2" key="1">
    <citation type="submission" date="2024-05" db="EMBL/GenBank/DDBJ databases">
        <title>Culex pipiens pipiens assembly and annotation.</title>
        <authorList>
            <person name="Alout H."/>
            <person name="Durand T."/>
        </authorList>
    </citation>
    <scope>NUCLEOTIDE SEQUENCE [LARGE SCALE GENOMIC DNA]</scope>
    <source>
        <strain evidence="1">HA-2024</strain>
        <tissue evidence="1">Whole body</tissue>
    </source>
</reference>
<organism evidence="1 2">
    <name type="scientific">Culex pipiens pipiens</name>
    <name type="common">Northern house mosquito</name>
    <dbReference type="NCBI Taxonomy" id="38569"/>
    <lineage>
        <taxon>Eukaryota</taxon>
        <taxon>Metazoa</taxon>
        <taxon>Ecdysozoa</taxon>
        <taxon>Arthropoda</taxon>
        <taxon>Hexapoda</taxon>
        <taxon>Insecta</taxon>
        <taxon>Pterygota</taxon>
        <taxon>Neoptera</taxon>
        <taxon>Endopterygota</taxon>
        <taxon>Diptera</taxon>
        <taxon>Nematocera</taxon>
        <taxon>Culicoidea</taxon>
        <taxon>Culicidae</taxon>
        <taxon>Culicinae</taxon>
        <taxon>Culicini</taxon>
        <taxon>Culex</taxon>
        <taxon>Culex</taxon>
    </lineage>
</organism>
<sequence length="68" mass="7146">MNHGEDSGTNSAGLIAGGQQGLITSSVVIQPNPELKGLIASKRLRLKVAYKTSHGHTDPAEPCNPLRL</sequence>
<dbReference type="Proteomes" id="UP001562425">
    <property type="component" value="Unassembled WGS sequence"/>
</dbReference>